<dbReference type="PROSITE" id="PS50943">
    <property type="entry name" value="HTH_CROC1"/>
    <property type="match status" value="1"/>
</dbReference>
<dbReference type="Gene3D" id="1.10.260.40">
    <property type="entry name" value="lambda repressor-like DNA-binding domains"/>
    <property type="match status" value="1"/>
</dbReference>
<dbReference type="SUPFAM" id="SSF47413">
    <property type="entry name" value="lambda repressor-like DNA-binding domains"/>
    <property type="match status" value="1"/>
</dbReference>
<evidence type="ECO:0000313" key="2">
    <source>
        <dbReference type="EMBL" id="ARW47845.1"/>
    </source>
</evidence>
<organism evidence="2 3">
    <name type="scientific">Acetobacter pasteurianus subsp. pasteurianus</name>
    <dbReference type="NCBI Taxonomy" id="481145"/>
    <lineage>
        <taxon>Bacteria</taxon>
        <taxon>Pseudomonadati</taxon>
        <taxon>Pseudomonadota</taxon>
        <taxon>Alphaproteobacteria</taxon>
        <taxon>Acetobacterales</taxon>
        <taxon>Acetobacteraceae</taxon>
        <taxon>Acetobacter</taxon>
    </lineage>
</organism>
<dbReference type="InterPro" id="IPR010982">
    <property type="entry name" value="Lambda_DNA-bd_dom_sf"/>
</dbReference>
<protein>
    <recommendedName>
        <fullName evidence="1">HTH cro/C1-type domain-containing protein</fullName>
    </recommendedName>
</protein>
<dbReference type="RefSeq" id="WP_087651720.1">
    <property type="nucleotide sequence ID" value="NZ_CP021509.1"/>
</dbReference>
<dbReference type="AlphaFoldDB" id="A0A1Y0YA46"/>
<dbReference type="InterPro" id="IPR001387">
    <property type="entry name" value="Cro/C1-type_HTH"/>
</dbReference>
<gene>
    <name evidence="2" type="ORF">S1001342_01519</name>
</gene>
<feature type="domain" description="HTH cro/C1-type" evidence="1">
    <location>
        <begin position="49"/>
        <end position="70"/>
    </location>
</feature>
<sequence length="128" mass="14640">MRQFHRMDIQEFIRRYDSALKAAGLSNRRATELAGVKEDTTRNPRRKGTSPDILAVVKLAHVLNVAPSYFLEPLGITAETLGLNVQPPDNAPHNDEEIALLQIWRRMDEEQRRSWLLLLEHKLSSDVA</sequence>
<dbReference type="OrthoDB" id="7270142at2"/>
<name>A0A1Y0YA46_ACEPA</name>
<reference evidence="2 3" key="1">
    <citation type="submission" date="2017-05" db="EMBL/GenBank/DDBJ databases">
        <title>Genome sequence of Acetobacter pasteurianus subsp. pasteurianus strain SRCM101342.</title>
        <authorList>
            <person name="Cho S.H."/>
        </authorList>
    </citation>
    <scope>NUCLEOTIDE SEQUENCE [LARGE SCALE GENOMIC DNA]</scope>
    <source>
        <strain evidence="2 3">SRCM101342</strain>
    </source>
</reference>
<evidence type="ECO:0000313" key="3">
    <source>
        <dbReference type="Proteomes" id="UP000196205"/>
    </source>
</evidence>
<dbReference type="GO" id="GO:0003677">
    <property type="term" value="F:DNA binding"/>
    <property type="evidence" value="ECO:0007669"/>
    <property type="project" value="InterPro"/>
</dbReference>
<dbReference type="Proteomes" id="UP000196205">
    <property type="component" value="Chromosome"/>
</dbReference>
<accession>A0A1Y0YA46</accession>
<evidence type="ECO:0000259" key="1">
    <source>
        <dbReference type="PROSITE" id="PS50943"/>
    </source>
</evidence>
<proteinExistence type="predicted"/>
<dbReference type="EMBL" id="CP021509">
    <property type="protein sequence ID" value="ARW47845.1"/>
    <property type="molecule type" value="Genomic_DNA"/>
</dbReference>